<keyword evidence="1" id="KW-0472">Membrane</keyword>
<protein>
    <submittedName>
        <fullName evidence="2">Unannotated protein</fullName>
    </submittedName>
</protein>
<organism evidence="2">
    <name type="scientific">freshwater metagenome</name>
    <dbReference type="NCBI Taxonomy" id="449393"/>
    <lineage>
        <taxon>unclassified sequences</taxon>
        <taxon>metagenomes</taxon>
        <taxon>ecological metagenomes</taxon>
    </lineage>
</organism>
<feature type="transmembrane region" description="Helical" evidence="1">
    <location>
        <begin position="12"/>
        <end position="32"/>
    </location>
</feature>
<evidence type="ECO:0000313" key="2">
    <source>
        <dbReference type="EMBL" id="CAB4902750.1"/>
    </source>
</evidence>
<proteinExistence type="predicted"/>
<keyword evidence="1" id="KW-1133">Transmembrane helix</keyword>
<dbReference type="InterPro" id="IPR056918">
    <property type="entry name" value="8xMP"/>
</dbReference>
<gene>
    <name evidence="2" type="ORF">UFOPK3564_00679</name>
</gene>
<sequence>MAEMSDRLSARRGLANSFFLSVQSALVATVALADGRTWPIGVAGIIVALAWFRLLRSYKTLNAAKFTVIHNIEGKLPAQPFKDEWDILDQPGQPAWKRYTALSTVEQIVPLVFAGLHALLLAT</sequence>
<accession>A0A6J7GE36</accession>
<reference evidence="2" key="1">
    <citation type="submission" date="2020-05" db="EMBL/GenBank/DDBJ databases">
        <authorList>
            <person name="Chiriac C."/>
            <person name="Salcher M."/>
            <person name="Ghai R."/>
            <person name="Kavagutti S V."/>
        </authorList>
    </citation>
    <scope>NUCLEOTIDE SEQUENCE</scope>
</reference>
<dbReference type="EMBL" id="CAFBMK010000025">
    <property type="protein sequence ID" value="CAB4902750.1"/>
    <property type="molecule type" value="Genomic_DNA"/>
</dbReference>
<dbReference type="AlphaFoldDB" id="A0A6J7GE36"/>
<dbReference type="Pfam" id="PF24838">
    <property type="entry name" value="8xMP"/>
    <property type="match status" value="1"/>
</dbReference>
<evidence type="ECO:0000256" key="1">
    <source>
        <dbReference type="SAM" id="Phobius"/>
    </source>
</evidence>
<name>A0A6J7GE36_9ZZZZ</name>
<feature type="transmembrane region" description="Helical" evidence="1">
    <location>
        <begin position="38"/>
        <end position="55"/>
    </location>
</feature>
<keyword evidence="1" id="KW-0812">Transmembrane</keyword>